<keyword evidence="3 8" id="KW-0202">Cytokine</keyword>
<evidence type="ECO:0000256" key="2">
    <source>
        <dbReference type="ARBA" id="ARBA00011033"/>
    </source>
</evidence>
<evidence type="ECO:0000313" key="10">
    <source>
        <dbReference type="RefSeq" id="XP_060546770.1"/>
    </source>
</evidence>
<evidence type="ECO:0000256" key="1">
    <source>
        <dbReference type="ARBA" id="ARBA00004613"/>
    </source>
</evidence>
<dbReference type="SUPFAM" id="SSF47266">
    <property type="entry name" value="4-helical cytokines"/>
    <property type="match status" value="1"/>
</dbReference>
<protein>
    <submittedName>
        <fullName evidence="10">Interferon alpha-2-like</fullName>
    </submittedName>
</protein>
<comment type="similarity">
    <text evidence="2 8">Belongs to the alpha/beta interferon family.</text>
</comment>
<dbReference type="PANTHER" id="PTHR11691:SF73">
    <property type="entry name" value="INTERFERON BETA"/>
    <property type="match status" value="1"/>
</dbReference>
<organism evidence="9 10">
    <name type="scientific">Pantherophis guttatus</name>
    <name type="common">Corn snake</name>
    <name type="synonym">Elaphe guttata</name>
    <dbReference type="NCBI Taxonomy" id="94885"/>
    <lineage>
        <taxon>Eukaryota</taxon>
        <taxon>Metazoa</taxon>
        <taxon>Chordata</taxon>
        <taxon>Craniata</taxon>
        <taxon>Vertebrata</taxon>
        <taxon>Euteleostomi</taxon>
        <taxon>Lepidosauria</taxon>
        <taxon>Squamata</taxon>
        <taxon>Bifurcata</taxon>
        <taxon>Unidentata</taxon>
        <taxon>Episquamata</taxon>
        <taxon>Toxicofera</taxon>
        <taxon>Serpentes</taxon>
        <taxon>Colubroidea</taxon>
        <taxon>Colubridae</taxon>
        <taxon>Colubrinae</taxon>
        <taxon>Pantherophis</taxon>
    </lineage>
</organism>
<keyword evidence="9" id="KW-1185">Reference proteome</keyword>
<evidence type="ECO:0000256" key="3">
    <source>
        <dbReference type="ARBA" id="ARBA00022514"/>
    </source>
</evidence>
<dbReference type="PANTHER" id="PTHR11691">
    <property type="entry name" value="TYPE I INTERFERON"/>
    <property type="match status" value="1"/>
</dbReference>
<keyword evidence="4" id="KW-0964">Secreted</keyword>
<evidence type="ECO:0000256" key="8">
    <source>
        <dbReference type="RuleBase" id="RU000436"/>
    </source>
</evidence>
<proteinExistence type="inferred from homology"/>
<sequence length="195" mass="22691">MFFTKVSSQHCNQLHSRLQEANKGNMELLGSHMRATIPFQCIGDIVGFSPLNEDNFRNMNEASQEVDAKIAIQEMLQQTDLIFKQIHAELFWDENSLRNFHAGLDQQIKELEACQDAELGAGTVSSPRDQKLQLTRLRVKRYFQGLNDFLKDKKYSSCAWEIIQIQLRECFLLIHQLIQRIPIQGIKYFLNIIFD</sequence>
<dbReference type="SMART" id="SM00076">
    <property type="entry name" value="IFabd"/>
    <property type="match status" value="1"/>
</dbReference>
<accession>A0ABM3ZEH2</accession>
<dbReference type="RefSeq" id="XP_060546770.1">
    <property type="nucleotide sequence ID" value="XM_060690787.1"/>
</dbReference>
<dbReference type="Proteomes" id="UP001652622">
    <property type="component" value="Unplaced"/>
</dbReference>
<dbReference type="InterPro" id="IPR009079">
    <property type="entry name" value="4_helix_cytokine-like_core"/>
</dbReference>
<evidence type="ECO:0000256" key="5">
    <source>
        <dbReference type="ARBA" id="ARBA00022729"/>
    </source>
</evidence>
<dbReference type="InterPro" id="IPR000471">
    <property type="entry name" value="Interferon_alpha/beta/delta"/>
</dbReference>
<dbReference type="Pfam" id="PF00143">
    <property type="entry name" value="Interferon"/>
    <property type="match status" value="1"/>
</dbReference>
<evidence type="ECO:0000256" key="6">
    <source>
        <dbReference type="ARBA" id="ARBA00023118"/>
    </source>
</evidence>
<gene>
    <name evidence="10" type="primary">LOC132711520</name>
</gene>
<dbReference type="Gene3D" id="1.20.1250.10">
    <property type="match status" value="1"/>
</dbReference>
<comment type="subcellular location">
    <subcellularLocation>
        <location evidence="1">Secreted</location>
    </subcellularLocation>
</comment>
<dbReference type="PRINTS" id="PR00266">
    <property type="entry name" value="INTERFERONAB"/>
</dbReference>
<dbReference type="PROSITE" id="PS00252">
    <property type="entry name" value="INTERFERON_A_B_D"/>
    <property type="match status" value="1"/>
</dbReference>
<name>A0ABM3ZEH2_PANGU</name>
<evidence type="ECO:0000256" key="7">
    <source>
        <dbReference type="ARBA" id="ARBA00023157"/>
    </source>
</evidence>
<evidence type="ECO:0000313" key="9">
    <source>
        <dbReference type="Proteomes" id="UP001652622"/>
    </source>
</evidence>
<evidence type="ECO:0000256" key="4">
    <source>
        <dbReference type="ARBA" id="ARBA00022525"/>
    </source>
</evidence>
<reference evidence="10" key="1">
    <citation type="submission" date="2025-08" db="UniProtKB">
        <authorList>
            <consortium name="RefSeq"/>
        </authorList>
    </citation>
    <scope>IDENTIFICATION</scope>
    <source>
        <tissue evidence="10">Blood</tissue>
    </source>
</reference>
<keyword evidence="5" id="KW-0732">Signal</keyword>
<keyword evidence="6 8" id="KW-0051">Antiviral defense</keyword>
<dbReference type="GeneID" id="132711520"/>
<keyword evidence="7" id="KW-1015">Disulfide bond</keyword>